<keyword evidence="10 15" id="KW-0274">FAD</keyword>
<dbReference type="GO" id="GO:0003919">
    <property type="term" value="F:FMN adenylyltransferase activity"/>
    <property type="evidence" value="ECO:0007669"/>
    <property type="project" value="UniProtKB-UniRule"/>
</dbReference>
<dbReference type="InterPro" id="IPR023468">
    <property type="entry name" value="Riboflavin_kinase"/>
</dbReference>
<dbReference type="GO" id="GO:0005524">
    <property type="term" value="F:ATP binding"/>
    <property type="evidence" value="ECO:0007669"/>
    <property type="project" value="UniProtKB-UniRule"/>
</dbReference>
<dbReference type="GO" id="GO:0009398">
    <property type="term" value="P:FMN biosynthetic process"/>
    <property type="evidence" value="ECO:0007669"/>
    <property type="project" value="UniProtKB-UniRule"/>
</dbReference>
<name>A0A4P6YAI8_9FLAO</name>
<keyword evidence="4 15" id="KW-0285">Flavoprotein</keyword>
<dbReference type="PANTHER" id="PTHR22749:SF6">
    <property type="entry name" value="RIBOFLAVIN KINASE"/>
    <property type="match status" value="1"/>
</dbReference>
<evidence type="ECO:0000256" key="13">
    <source>
        <dbReference type="ARBA" id="ARBA00047880"/>
    </source>
</evidence>
<evidence type="ECO:0000256" key="1">
    <source>
        <dbReference type="ARBA" id="ARBA00002121"/>
    </source>
</evidence>
<dbReference type="GO" id="GO:0009231">
    <property type="term" value="P:riboflavin biosynthetic process"/>
    <property type="evidence" value="ECO:0007669"/>
    <property type="project" value="InterPro"/>
</dbReference>
<evidence type="ECO:0000256" key="14">
    <source>
        <dbReference type="ARBA" id="ARBA00049494"/>
    </source>
</evidence>
<dbReference type="CDD" id="cd02064">
    <property type="entry name" value="FAD_synthetase_N"/>
    <property type="match status" value="1"/>
</dbReference>
<dbReference type="InterPro" id="IPR002606">
    <property type="entry name" value="Riboflavin_kinase_bac"/>
</dbReference>
<proteinExistence type="inferred from homology"/>
<evidence type="ECO:0000256" key="11">
    <source>
        <dbReference type="ARBA" id="ARBA00022840"/>
    </source>
</evidence>
<evidence type="ECO:0000256" key="2">
    <source>
        <dbReference type="ARBA" id="ARBA00004726"/>
    </source>
</evidence>
<dbReference type="InterPro" id="IPR023465">
    <property type="entry name" value="Riboflavin_kinase_dom_sf"/>
</dbReference>
<keyword evidence="7 15" id="KW-0548">Nucleotidyltransferase</keyword>
<comment type="catalytic activity">
    <reaction evidence="14 15">
        <text>FMN + ATP + H(+) = FAD + diphosphate</text>
        <dbReference type="Rhea" id="RHEA:17237"/>
        <dbReference type="ChEBI" id="CHEBI:15378"/>
        <dbReference type="ChEBI" id="CHEBI:30616"/>
        <dbReference type="ChEBI" id="CHEBI:33019"/>
        <dbReference type="ChEBI" id="CHEBI:57692"/>
        <dbReference type="ChEBI" id="CHEBI:58210"/>
        <dbReference type="EC" id="2.7.7.2"/>
    </reaction>
</comment>
<keyword evidence="5 15" id="KW-0288">FMN</keyword>
<evidence type="ECO:0000256" key="5">
    <source>
        <dbReference type="ARBA" id="ARBA00022643"/>
    </source>
</evidence>
<evidence type="ECO:0000259" key="16">
    <source>
        <dbReference type="SMART" id="SM00904"/>
    </source>
</evidence>
<gene>
    <name evidence="17" type="ORF">E1750_10115</name>
</gene>
<comment type="pathway">
    <text evidence="3 15">Cofactor biosynthesis; FMN biosynthesis; FMN from riboflavin (ATP route): step 1/1.</text>
</comment>
<dbReference type="SMART" id="SM00904">
    <property type="entry name" value="Flavokinase"/>
    <property type="match status" value="1"/>
</dbReference>
<accession>A0A4P6YAI8</accession>
<evidence type="ECO:0000256" key="12">
    <source>
        <dbReference type="ARBA" id="ARBA00023268"/>
    </source>
</evidence>
<dbReference type="Pfam" id="PF01687">
    <property type="entry name" value="Flavokinase"/>
    <property type="match status" value="1"/>
</dbReference>
<evidence type="ECO:0000256" key="15">
    <source>
        <dbReference type="PIRNR" id="PIRNR004491"/>
    </source>
</evidence>
<sequence length="320" mass="36329">MKIFNSINEFYCSKKTILTLGTFDGVHLGHRKIVEKLTQNTNPHTSGEKYESLVLTFYPHPRMVLQGESEVKILNTISEKIDLLASIGVQNLVIHPFDTAFSQLTAEEFVKTVLVDRFHIQKIIIGHDHRFGRNRTADIDDLIVFGKQYNFEVEQISVQEIEEVSISSTKIRKALMEGNIGLANDYLGYEYFITGIVTKGKQLGRTIGIPTANLQIEENSKLIPAQGVYVVKSIIHDKVVFGMMNIGFNPTVAGDKLAIEVHYFDFDGDLYDQEIRVSVLKHLRSEQKFDSVALLKIQLEKDKESSLAFIKKYNTSQNQK</sequence>
<dbReference type="NCBIfam" id="NF004160">
    <property type="entry name" value="PRK05627.1-3"/>
    <property type="match status" value="1"/>
</dbReference>
<evidence type="ECO:0000313" key="18">
    <source>
        <dbReference type="Proteomes" id="UP000291124"/>
    </source>
</evidence>
<keyword evidence="8 15" id="KW-0547">Nucleotide-binding</keyword>
<keyword evidence="9 15" id="KW-0418">Kinase</keyword>
<dbReference type="RefSeq" id="WP_133276657.1">
    <property type="nucleotide sequence ID" value="NZ_CP037933.1"/>
</dbReference>
<evidence type="ECO:0000313" key="17">
    <source>
        <dbReference type="EMBL" id="QBN19138.1"/>
    </source>
</evidence>
<dbReference type="SUPFAM" id="SSF52374">
    <property type="entry name" value="Nucleotidylyl transferase"/>
    <property type="match status" value="1"/>
</dbReference>
<evidence type="ECO:0000256" key="6">
    <source>
        <dbReference type="ARBA" id="ARBA00022679"/>
    </source>
</evidence>
<keyword evidence="11 15" id="KW-0067">ATP-binding</keyword>
<keyword evidence="6 15" id="KW-0808">Transferase</keyword>
<comment type="catalytic activity">
    <reaction evidence="13 15">
        <text>riboflavin + ATP = FMN + ADP + H(+)</text>
        <dbReference type="Rhea" id="RHEA:14357"/>
        <dbReference type="ChEBI" id="CHEBI:15378"/>
        <dbReference type="ChEBI" id="CHEBI:30616"/>
        <dbReference type="ChEBI" id="CHEBI:57986"/>
        <dbReference type="ChEBI" id="CHEBI:58210"/>
        <dbReference type="ChEBI" id="CHEBI:456216"/>
        <dbReference type="EC" id="2.7.1.26"/>
    </reaction>
</comment>
<comment type="function">
    <text evidence="1">Catalyzes the phosphorylation of riboflavin to FMN followed by the adenylation of FMN to FAD.</text>
</comment>
<dbReference type="NCBIfam" id="TIGR00083">
    <property type="entry name" value="ribF"/>
    <property type="match status" value="1"/>
</dbReference>
<dbReference type="Pfam" id="PF06574">
    <property type="entry name" value="FAD_syn"/>
    <property type="match status" value="1"/>
</dbReference>
<organism evidence="17 18">
    <name type="scientific">Flavobacterium nackdongense</name>
    <dbReference type="NCBI Taxonomy" id="2547394"/>
    <lineage>
        <taxon>Bacteria</taxon>
        <taxon>Pseudomonadati</taxon>
        <taxon>Bacteroidota</taxon>
        <taxon>Flavobacteriia</taxon>
        <taxon>Flavobacteriales</taxon>
        <taxon>Flavobacteriaceae</taxon>
        <taxon>Flavobacterium</taxon>
    </lineage>
</organism>
<dbReference type="EC" id="2.7.1.26" evidence="15"/>
<dbReference type="NCBIfam" id="NF004162">
    <property type="entry name" value="PRK05627.1-5"/>
    <property type="match status" value="1"/>
</dbReference>
<dbReference type="GO" id="GO:0008531">
    <property type="term" value="F:riboflavin kinase activity"/>
    <property type="evidence" value="ECO:0007669"/>
    <property type="project" value="UniProtKB-UniRule"/>
</dbReference>
<evidence type="ECO:0000256" key="9">
    <source>
        <dbReference type="ARBA" id="ARBA00022777"/>
    </source>
</evidence>
<evidence type="ECO:0000256" key="3">
    <source>
        <dbReference type="ARBA" id="ARBA00005201"/>
    </source>
</evidence>
<evidence type="ECO:0000256" key="8">
    <source>
        <dbReference type="ARBA" id="ARBA00022741"/>
    </source>
</evidence>
<evidence type="ECO:0000256" key="4">
    <source>
        <dbReference type="ARBA" id="ARBA00022630"/>
    </source>
</evidence>
<dbReference type="Proteomes" id="UP000291124">
    <property type="component" value="Chromosome"/>
</dbReference>
<dbReference type="Gene3D" id="2.40.30.30">
    <property type="entry name" value="Riboflavin kinase-like"/>
    <property type="match status" value="1"/>
</dbReference>
<keyword evidence="12" id="KW-0511">Multifunctional enzyme</keyword>
<dbReference type="UniPathway" id="UPA00277">
    <property type="reaction ID" value="UER00407"/>
</dbReference>
<dbReference type="UniPathway" id="UPA00276">
    <property type="reaction ID" value="UER00406"/>
</dbReference>
<dbReference type="AlphaFoldDB" id="A0A4P6YAI8"/>
<dbReference type="SUPFAM" id="SSF82114">
    <property type="entry name" value="Riboflavin kinase-like"/>
    <property type="match status" value="1"/>
</dbReference>
<dbReference type="EMBL" id="CP037933">
    <property type="protein sequence ID" value="QBN19138.1"/>
    <property type="molecule type" value="Genomic_DNA"/>
</dbReference>
<dbReference type="InterPro" id="IPR015865">
    <property type="entry name" value="Riboflavin_kinase_bac/euk"/>
</dbReference>
<evidence type="ECO:0000256" key="7">
    <source>
        <dbReference type="ARBA" id="ARBA00022695"/>
    </source>
</evidence>
<dbReference type="FunFam" id="3.40.50.620:FF:000021">
    <property type="entry name" value="Riboflavin biosynthesis protein"/>
    <property type="match status" value="1"/>
</dbReference>
<protein>
    <recommendedName>
        <fullName evidence="15">Riboflavin biosynthesis protein</fullName>
    </recommendedName>
    <domain>
        <recommendedName>
            <fullName evidence="15">Riboflavin kinase</fullName>
            <ecNumber evidence="15">2.7.1.26</ecNumber>
        </recommendedName>
        <alternativeName>
            <fullName evidence="15">Flavokinase</fullName>
        </alternativeName>
    </domain>
    <domain>
        <recommendedName>
            <fullName evidence="15">FMN adenylyltransferase</fullName>
            <ecNumber evidence="15">2.7.7.2</ecNumber>
        </recommendedName>
        <alternativeName>
            <fullName evidence="15">FAD pyrophosphorylase</fullName>
        </alternativeName>
        <alternativeName>
            <fullName evidence="15">FAD synthase</fullName>
        </alternativeName>
    </domain>
</protein>
<comment type="pathway">
    <text evidence="2 15">Cofactor biosynthesis; FAD biosynthesis; FAD from FMN: step 1/1.</text>
</comment>
<dbReference type="InterPro" id="IPR015864">
    <property type="entry name" value="FAD_synthase"/>
</dbReference>
<dbReference type="KEGG" id="fnk:E1750_10115"/>
<reference evidence="18" key="1">
    <citation type="submission" date="2019-03" db="EMBL/GenBank/DDBJ databases">
        <title>Flavobacterium sp.</title>
        <authorList>
            <person name="Kim H."/>
        </authorList>
    </citation>
    <scope>NUCLEOTIDE SEQUENCE [LARGE SCALE GENOMIC DNA]</scope>
    <source>
        <strain evidence="18">GS13</strain>
    </source>
</reference>
<comment type="similarity">
    <text evidence="15">Belongs to the ribF family.</text>
</comment>
<dbReference type="PIRSF" id="PIRSF004491">
    <property type="entry name" value="FAD_Synth"/>
    <property type="match status" value="1"/>
</dbReference>
<keyword evidence="18" id="KW-1185">Reference proteome</keyword>
<feature type="domain" description="Riboflavin kinase" evidence="16">
    <location>
        <begin position="186"/>
        <end position="311"/>
    </location>
</feature>
<dbReference type="EC" id="2.7.7.2" evidence="15"/>
<dbReference type="GO" id="GO:0006747">
    <property type="term" value="P:FAD biosynthetic process"/>
    <property type="evidence" value="ECO:0007669"/>
    <property type="project" value="UniProtKB-UniRule"/>
</dbReference>
<dbReference type="PANTHER" id="PTHR22749">
    <property type="entry name" value="RIBOFLAVIN KINASE/FMN ADENYLYLTRANSFERASE"/>
    <property type="match status" value="1"/>
</dbReference>
<dbReference type="OrthoDB" id="9803667at2"/>
<evidence type="ECO:0000256" key="10">
    <source>
        <dbReference type="ARBA" id="ARBA00022827"/>
    </source>
</evidence>
<dbReference type="Gene3D" id="3.40.50.620">
    <property type="entry name" value="HUPs"/>
    <property type="match status" value="1"/>
</dbReference>
<dbReference type="InterPro" id="IPR014729">
    <property type="entry name" value="Rossmann-like_a/b/a_fold"/>
</dbReference>